<dbReference type="CDD" id="cd14688">
    <property type="entry name" value="bZIP_YAP"/>
    <property type="match status" value="1"/>
</dbReference>
<protein>
    <recommendedName>
        <fullName evidence="3">BZIP domain-containing protein</fullName>
    </recommendedName>
</protein>
<sequence>MFLTSLALLASGYTTKPIPPQSGNMNSPMIEASCIEIPRIEILPMKQRSQIQNLEEDWTGTSSTVMRRKLQNRLNQRASRQRRKADSRKFQAITKVVESQGPMILDPTTPPPKECMCNNHIDLKRIVASGSFNSYITDTSIPADSYLLTLLHFNIIRALSINVEILKVPVDRMDDDILSPFNKSSSTQYPQGIPDLSNLPLALRPTNLQIEIEHHPEIDIFPFPRCRDLILSSLSRGGEWDDIEFCRDIMYGLEGGGGRTGFIVWGDPWIPESWEVEENFARKWKWLLEGCEELFMSTNKWRDGRGEGKLVFEELPL</sequence>
<evidence type="ECO:0000313" key="2">
    <source>
        <dbReference type="Proteomes" id="UP000297777"/>
    </source>
</evidence>
<dbReference type="PANTHER" id="PTHR38116:SF1">
    <property type="entry name" value="BZIP DOMAIN-CONTAINING PROTEIN"/>
    <property type="match status" value="1"/>
</dbReference>
<dbReference type="InterPro" id="IPR021833">
    <property type="entry name" value="DUF3425"/>
</dbReference>
<keyword evidence="2" id="KW-1185">Reference proteome</keyword>
<dbReference type="EMBL" id="PQXH01000063">
    <property type="protein sequence ID" value="TGO13822.1"/>
    <property type="molecule type" value="Genomic_DNA"/>
</dbReference>
<organism evidence="1 2">
    <name type="scientific">Botrytis tulipae</name>
    <dbReference type="NCBI Taxonomy" id="87230"/>
    <lineage>
        <taxon>Eukaryota</taxon>
        <taxon>Fungi</taxon>
        <taxon>Dikarya</taxon>
        <taxon>Ascomycota</taxon>
        <taxon>Pezizomycotina</taxon>
        <taxon>Leotiomycetes</taxon>
        <taxon>Helotiales</taxon>
        <taxon>Sclerotiniaceae</taxon>
        <taxon>Botrytis</taxon>
    </lineage>
</organism>
<comment type="caution">
    <text evidence="1">The sequence shown here is derived from an EMBL/GenBank/DDBJ whole genome shotgun (WGS) entry which is preliminary data.</text>
</comment>
<accession>A0A4Z1ESN0</accession>
<dbReference type="Pfam" id="PF11905">
    <property type="entry name" value="DUF3425"/>
    <property type="match status" value="1"/>
</dbReference>
<evidence type="ECO:0008006" key="3">
    <source>
        <dbReference type="Google" id="ProtNLM"/>
    </source>
</evidence>
<proteinExistence type="predicted"/>
<name>A0A4Z1ESN0_9HELO</name>
<dbReference type="PANTHER" id="PTHR38116">
    <property type="entry name" value="CHROMOSOME 7, WHOLE GENOME SHOTGUN SEQUENCE"/>
    <property type="match status" value="1"/>
</dbReference>
<reference evidence="1 2" key="1">
    <citation type="submission" date="2017-12" db="EMBL/GenBank/DDBJ databases">
        <title>Comparative genomics of Botrytis spp.</title>
        <authorList>
            <person name="Valero-Jimenez C.A."/>
            <person name="Tapia P."/>
            <person name="Veloso J."/>
            <person name="Silva-Moreno E."/>
            <person name="Staats M."/>
            <person name="Valdes J.H."/>
            <person name="Van Kan J.A.L."/>
        </authorList>
    </citation>
    <scope>NUCLEOTIDE SEQUENCE [LARGE SCALE GENOMIC DNA]</scope>
    <source>
        <strain evidence="1 2">Bt9001</strain>
    </source>
</reference>
<dbReference type="Proteomes" id="UP000297777">
    <property type="component" value="Unassembled WGS sequence"/>
</dbReference>
<gene>
    <name evidence="1" type="ORF">BTUL_0063g00550</name>
</gene>
<dbReference type="OrthoDB" id="5973539at2759"/>
<evidence type="ECO:0000313" key="1">
    <source>
        <dbReference type="EMBL" id="TGO13822.1"/>
    </source>
</evidence>
<dbReference type="AlphaFoldDB" id="A0A4Z1ESN0"/>